<dbReference type="NCBIfam" id="NF010041">
    <property type="entry name" value="PRK13517.1-1"/>
    <property type="match status" value="1"/>
</dbReference>
<dbReference type="PANTHER" id="PTHR36510">
    <property type="entry name" value="GLUTAMATE--CYSTEINE LIGASE 2-RELATED"/>
    <property type="match status" value="1"/>
</dbReference>
<accession>A0ABY5YPL3</accession>
<dbReference type="NCBIfam" id="TIGR02050">
    <property type="entry name" value="gshA_cyan_rel"/>
    <property type="match status" value="1"/>
</dbReference>
<reference evidence="6" key="1">
    <citation type="submission" date="2022-09" db="EMBL/GenBank/DDBJ databases">
        <title>Novel species in genus Arthrobacter.</title>
        <authorList>
            <person name="Liu Y."/>
        </authorList>
    </citation>
    <scope>NUCLEOTIDE SEQUENCE</scope>
    <source>
        <strain evidence="6">Zg-Y815</strain>
    </source>
</reference>
<comment type="catalytic activity">
    <reaction evidence="4 5">
        <text>L-cysteine + L-glutamate + ATP = gamma-L-glutamyl-L-cysteine + ADP + phosphate + H(+)</text>
        <dbReference type="Rhea" id="RHEA:13285"/>
        <dbReference type="ChEBI" id="CHEBI:15378"/>
        <dbReference type="ChEBI" id="CHEBI:29985"/>
        <dbReference type="ChEBI" id="CHEBI:30616"/>
        <dbReference type="ChEBI" id="CHEBI:35235"/>
        <dbReference type="ChEBI" id="CHEBI:43474"/>
        <dbReference type="ChEBI" id="CHEBI:58173"/>
        <dbReference type="ChEBI" id="CHEBI:456216"/>
        <dbReference type="EC" id="6.3.2.2"/>
    </reaction>
</comment>
<evidence type="ECO:0000313" key="6">
    <source>
        <dbReference type="EMBL" id="UWX96269.1"/>
    </source>
</evidence>
<comment type="function">
    <text evidence="5">ATP-dependent carboxylate-amine ligase which exhibits weak glutamate--cysteine ligase activity.</text>
</comment>
<dbReference type="InterPro" id="IPR050141">
    <property type="entry name" value="GCL_type2/YbdK_subfam"/>
</dbReference>
<keyword evidence="3 5" id="KW-0067">ATP-binding</keyword>
<dbReference type="EC" id="6.3.2.2" evidence="5"/>
<evidence type="ECO:0000256" key="4">
    <source>
        <dbReference type="ARBA" id="ARBA00048819"/>
    </source>
</evidence>
<proteinExistence type="inferred from homology"/>
<keyword evidence="1 5" id="KW-0436">Ligase</keyword>
<dbReference type="Proteomes" id="UP001059859">
    <property type="component" value="Chromosome"/>
</dbReference>
<evidence type="ECO:0000256" key="3">
    <source>
        <dbReference type="ARBA" id="ARBA00022840"/>
    </source>
</evidence>
<dbReference type="InterPro" id="IPR006336">
    <property type="entry name" value="GCS2"/>
</dbReference>
<keyword evidence="7" id="KW-1185">Reference proteome</keyword>
<organism evidence="6 7">
    <name type="scientific">Arthrobacter zhaoxinii</name>
    <dbReference type="NCBI Taxonomy" id="2964616"/>
    <lineage>
        <taxon>Bacteria</taxon>
        <taxon>Bacillati</taxon>
        <taxon>Actinomycetota</taxon>
        <taxon>Actinomycetes</taxon>
        <taxon>Micrococcales</taxon>
        <taxon>Micrococcaceae</taxon>
        <taxon>Arthrobacter</taxon>
    </lineage>
</organism>
<dbReference type="RefSeq" id="WP_260651645.1">
    <property type="nucleotide sequence ID" value="NZ_CP104275.1"/>
</dbReference>
<dbReference type="PANTHER" id="PTHR36510:SF1">
    <property type="entry name" value="GLUTAMATE--CYSTEINE LIGASE 2-RELATED"/>
    <property type="match status" value="1"/>
</dbReference>
<sequence length="363" mass="38438">MVFTFGIEEEFLLMDARTGLPTGAQELTRALISPGQGAFTTSAELLDAQVESSTRVCTTRHEALDALLGFRSRLAAAAAAAGVRVAATGAAPRIADVPPVLNSSDRYRRMGVLTGAVAHEQYVNGTHIHVGIDSRDTGVRVLNGLRPWLALLGAVAANSPYWRGQDSSFASWRMVHYRRWSVQGCPPVFSDAQDYARRLQGLLDTDVVLDAGHVGWAARLSENFPTVEVRIADAQLEARDTLLLAALVRALVDTLASAVPASVPAAVPDPELLDAGLWQAARFGMHGNLVSHPGGSIPAAEHLSALLEFVAPALEDAGDSDFVAAGVARLQGRGTGADRQRAAVRSGGYAELADLYSRSLTAQ</sequence>
<dbReference type="GO" id="GO:0004357">
    <property type="term" value="F:glutamate-cysteine ligase activity"/>
    <property type="evidence" value="ECO:0007669"/>
    <property type="project" value="UniProtKB-EC"/>
</dbReference>
<protein>
    <recommendedName>
        <fullName evidence="5">Putative glutamate--cysteine ligase 2</fullName>
        <ecNumber evidence="5">6.3.2.2</ecNumber>
    </recommendedName>
    <alternativeName>
        <fullName evidence="5">Gamma-glutamylcysteine synthetase 2</fullName>
        <shortName evidence="5">GCS 2</shortName>
        <shortName evidence="5">Gamma-GCS 2</shortName>
    </alternativeName>
</protein>
<dbReference type="Pfam" id="PF04107">
    <property type="entry name" value="GCS2"/>
    <property type="match status" value="1"/>
</dbReference>
<name>A0ABY5YPL3_9MICC</name>
<dbReference type="InterPro" id="IPR014746">
    <property type="entry name" value="Gln_synth/guanido_kin_cat_dom"/>
</dbReference>
<comment type="similarity">
    <text evidence="5">Belongs to the glutamate--cysteine ligase type 2 family. YbdK subfamily.</text>
</comment>
<keyword evidence="2 5" id="KW-0547">Nucleotide-binding</keyword>
<dbReference type="InterPro" id="IPR011793">
    <property type="entry name" value="YbdK"/>
</dbReference>
<evidence type="ECO:0000256" key="1">
    <source>
        <dbReference type="ARBA" id="ARBA00022598"/>
    </source>
</evidence>
<dbReference type="HAMAP" id="MF_01609">
    <property type="entry name" value="Glu_cys_ligase_2"/>
    <property type="match status" value="1"/>
</dbReference>
<evidence type="ECO:0000256" key="2">
    <source>
        <dbReference type="ARBA" id="ARBA00022741"/>
    </source>
</evidence>
<evidence type="ECO:0000256" key="5">
    <source>
        <dbReference type="HAMAP-Rule" id="MF_01609"/>
    </source>
</evidence>
<dbReference type="Gene3D" id="3.30.590.20">
    <property type="match status" value="1"/>
</dbReference>
<evidence type="ECO:0000313" key="7">
    <source>
        <dbReference type="Proteomes" id="UP001059859"/>
    </source>
</evidence>
<dbReference type="EMBL" id="CP104275">
    <property type="protein sequence ID" value="UWX96269.1"/>
    <property type="molecule type" value="Genomic_DNA"/>
</dbReference>
<dbReference type="SUPFAM" id="SSF55931">
    <property type="entry name" value="Glutamine synthetase/guanido kinase"/>
    <property type="match status" value="1"/>
</dbReference>
<gene>
    <name evidence="6" type="ORF">N2K95_11395</name>
</gene>